<dbReference type="Gene3D" id="3.90.550.10">
    <property type="entry name" value="Spore Coat Polysaccharide Biosynthesis Protein SpsA, Chain A"/>
    <property type="match status" value="1"/>
</dbReference>
<dbReference type="STRING" id="62062.ENSHHUP00000019512"/>
<dbReference type="Ensembl" id="ENSHHUT00000020233.1">
    <property type="protein sequence ID" value="ENSHHUP00000019512.1"/>
    <property type="gene ID" value="ENSHHUG00000012198.1"/>
</dbReference>
<dbReference type="GO" id="GO:0016020">
    <property type="term" value="C:membrane"/>
    <property type="evidence" value="ECO:0007669"/>
    <property type="project" value="GOC"/>
</dbReference>
<dbReference type="AlphaFoldDB" id="A0A4W5KSG1"/>
<evidence type="ECO:0000313" key="2">
    <source>
        <dbReference type="Ensembl" id="ENSHHUP00000019512.1"/>
    </source>
</evidence>
<dbReference type="InterPro" id="IPR003859">
    <property type="entry name" value="Galactosyl_T"/>
</dbReference>
<dbReference type="GO" id="GO:0008489">
    <property type="term" value="F:UDP-galactose:glucosylceramide beta-1,4-galactosyltransferase activity"/>
    <property type="evidence" value="ECO:0007669"/>
    <property type="project" value="TreeGrafter"/>
</dbReference>
<name>A0A4W5KSG1_9TELE</name>
<reference evidence="2" key="3">
    <citation type="submission" date="2025-09" db="UniProtKB">
        <authorList>
            <consortium name="Ensembl"/>
        </authorList>
    </citation>
    <scope>IDENTIFICATION</scope>
</reference>
<dbReference type="PANTHER" id="PTHR19300:SF47">
    <property type="entry name" value="BETA-1,4-GALACTOSYLTRANSFERASE 6"/>
    <property type="match status" value="1"/>
</dbReference>
<evidence type="ECO:0000313" key="3">
    <source>
        <dbReference type="Proteomes" id="UP000314982"/>
    </source>
</evidence>
<keyword evidence="3" id="KW-1185">Reference proteome</keyword>
<dbReference type="Pfam" id="PF13733">
    <property type="entry name" value="Glyco_transf_7N"/>
    <property type="match status" value="1"/>
</dbReference>
<dbReference type="InterPro" id="IPR027995">
    <property type="entry name" value="Galactosyl_T_N"/>
</dbReference>
<dbReference type="PANTHER" id="PTHR19300">
    <property type="entry name" value="BETA-1,4-GALACTOSYLTRANSFERASE"/>
    <property type="match status" value="1"/>
</dbReference>
<reference evidence="3" key="1">
    <citation type="submission" date="2018-06" db="EMBL/GenBank/DDBJ databases">
        <title>Genome assembly of Danube salmon.</title>
        <authorList>
            <person name="Macqueen D.J."/>
            <person name="Gundappa M.K."/>
        </authorList>
    </citation>
    <scope>NUCLEOTIDE SEQUENCE [LARGE SCALE GENOMIC DNA]</scope>
</reference>
<accession>A0A4W5KSG1</accession>
<evidence type="ECO:0000259" key="1">
    <source>
        <dbReference type="Pfam" id="PF13733"/>
    </source>
</evidence>
<dbReference type="GO" id="GO:0005975">
    <property type="term" value="P:carbohydrate metabolic process"/>
    <property type="evidence" value="ECO:0007669"/>
    <property type="project" value="InterPro"/>
</dbReference>
<dbReference type="GO" id="GO:0005794">
    <property type="term" value="C:Golgi apparatus"/>
    <property type="evidence" value="ECO:0007669"/>
    <property type="project" value="TreeGrafter"/>
</dbReference>
<dbReference type="InterPro" id="IPR029044">
    <property type="entry name" value="Nucleotide-diphossugar_trans"/>
</dbReference>
<reference evidence="2" key="2">
    <citation type="submission" date="2025-08" db="UniProtKB">
        <authorList>
            <consortium name="Ensembl"/>
        </authorList>
    </citation>
    <scope>IDENTIFICATION</scope>
</reference>
<dbReference type="Proteomes" id="UP000314982">
    <property type="component" value="Unassembled WGS sequence"/>
</dbReference>
<protein>
    <recommendedName>
        <fullName evidence="1">Galactosyltransferase N-terminal domain-containing protein</fullName>
    </recommendedName>
</protein>
<organism evidence="2 3">
    <name type="scientific">Hucho hucho</name>
    <name type="common">huchen</name>
    <dbReference type="NCBI Taxonomy" id="62062"/>
    <lineage>
        <taxon>Eukaryota</taxon>
        <taxon>Metazoa</taxon>
        <taxon>Chordata</taxon>
        <taxon>Craniata</taxon>
        <taxon>Vertebrata</taxon>
        <taxon>Euteleostomi</taxon>
        <taxon>Actinopterygii</taxon>
        <taxon>Neopterygii</taxon>
        <taxon>Teleostei</taxon>
        <taxon>Protacanthopterygii</taxon>
        <taxon>Salmoniformes</taxon>
        <taxon>Salmonidae</taxon>
        <taxon>Salmoninae</taxon>
        <taxon>Hucho</taxon>
    </lineage>
</organism>
<dbReference type="GeneTree" id="ENSGT00940000158019"/>
<dbReference type="GO" id="GO:0006688">
    <property type="term" value="P:glycosphingolipid biosynthetic process"/>
    <property type="evidence" value="ECO:0007669"/>
    <property type="project" value="TreeGrafter"/>
</dbReference>
<proteinExistence type="predicted"/>
<dbReference type="SUPFAM" id="SSF53448">
    <property type="entry name" value="Nucleotide-diphospho-sugar transferases"/>
    <property type="match status" value="1"/>
</dbReference>
<feature type="domain" description="Galactosyltransferase N-terminal" evidence="1">
    <location>
        <begin position="4"/>
        <end position="88"/>
    </location>
</feature>
<sequence length="90" mass="10954">MCMFLEGPMDVNMTEIPMEEIELKFSKYLDVHFGGHWKPKDCKPRWKVAILIPFRNRYEHLPILFQHLTPMLQRQRLQFAYYVIEQVTQL</sequence>